<dbReference type="PANTHER" id="PTHR33116">
    <property type="entry name" value="REVERSE TRANSCRIPTASE ZINC-BINDING DOMAIN-CONTAINING PROTEIN-RELATED-RELATED"/>
    <property type="match status" value="1"/>
</dbReference>
<evidence type="ECO:0000313" key="2">
    <source>
        <dbReference type="RefSeq" id="XP_019085584.1"/>
    </source>
</evidence>
<reference evidence="2" key="2">
    <citation type="submission" date="2025-08" db="UniProtKB">
        <authorList>
            <consortium name="RefSeq"/>
        </authorList>
    </citation>
    <scope>IDENTIFICATION</scope>
    <source>
        <tissue evidence="2">Leaf</tissue>
    </source>
</reference>
<gene>
    <name evidence="2" type="primary">LOC109126473</name>
</gene>
<organism evidence="1 2">
    <name type="scientific">Camelina sativa</name>
    <name type="common">False flax</name>
    <name type="synonym">Myagrum sativum</name>
    <dbReference type="NCBI Taxonomy" id="90675"/>
    <lineage>
        <taxon>Eukaryota</taxon>
        <taxon>Viridiplantae</taxon>
        <taxon>Streptophyta</taxon>
        <taxon>Embryophyta</taxon>
        <taxon>Tracheophyta</taxon>
        <taxon>Spermatophyta</taxon>
        <taxon>Magnoliopsida</taxon>
        <taxon>eudicotyledons</taxon>
        <taxon>Gunneridae</taxon>
        <taxon>Pentapetalae</taxon>
        <taxon>rosids</taxon>
        <taxon>malvids</taxon>
        <taxon>Brassicales</taxon>
        <taxon>Brassicaceae</taxon>
        <taxon>Camelineae</taxon>
        <taxon>Camelina</taxon>
    </lineage>
</organism>
<evidence type="ECO:0000313" key="1">
    <source>
        <dbReference type="Proteomes" id="UP000694864"/>
    </source>
</evidence>
<dbReference type="GeneID" id="109126473"/>
<sequence>MVRSVVTAVPSSVRYQVLINGQPHGQIIPEKGLRQGDLLSPYLFILCTEVLIANIRKVEADKRIMGIKVDKDQCGVLLDILTQYEAASGQQINFAKSSIQFGHTVDEPTRLEMQGVLGISTLGGTGSYLGIPESLGGSKTKVFSFVRDRLQSCTTGWTANLLSKGGKEVMVRSVVTAVPSFVMSCYRLSKTITSKLTSAVANFWWSSSGQGGGMHWLTWDKLCSSKQMGGLGFRNVDDFNTALLAKQLWRLIEFPDSLFARVFKNRYYRNSTPLEPLRSYSRMEEYVSACSLVNTGLIKRVGSGDTVDLWSDPWVPAHSQRPALSNGFVTDPNLTLSFFIDPSSRTWHRDRLLEHFDPLDVPLIQAIPLSNCPQPDSLG</sequence>
<reference evidence="1" key="1">
    <citation type="journal article" date="2014" name="Nat. Commun.">
        <title>The emerging biofuel crop Camelina sativa retains a highly undifferentiated hexaploid genome structure.</title>
        <authorList>
            <person name="Kagale S."/>
            <person name="Koh C."/>
            <person name="Nixon J."/>
            <person name="Bollina V."/>
            <person name="Clarke W.E."/>
            <person name="Tuteja R."/>
            <person name="Spillane C."/>
            <person name="Robinson S.J."/>
            <person name="Links M.G."/>
            <person name="Clarke C."/>
            <person name="Higgins E.E."/>
            <person name="Huebert T."/>
            <person name="Sharpe A.G."/>
            <person name="Parkin I.A."/>
        </authorList>
    </citation>
    <scope>NUCLEOTIDE SEQUENCE [LARGE SCALE GENOMIC DNA]</scope>
    <source>
        <strain evidence="1">cv. DH55</strain>
    </source>
</reference>
<dbReference type="RefSeq" id="XP_019085584.1">
    <property type="nucleotide sequence ID" value="XM_019230039.1"/>
</dbReference>
<dbReference type="PANTHER" id="PTHR33116:SF86">
    <property type="entry name" value="REVERSE TRANSCRIPTASE DOMAIN-CONTAINING PROTEIN"/>
    <property type="match status" value="1"/>
</dbReference>
<dbReference type="Proteomes" id="UP000694864">
    <property type="component" value="Chromosome 9"/>
</dbReference>
<keyword evidence="1" id="KW-1185">Reference proteome</keyword>
<protein>
    <submittedName>
        <fullName evidence="2">Uncharacterized protein LOC109126473</fullName>
    </submittedName>
</protein>
<accession>A0ABM1QFP6</accession>
<name>A0ABM1QFP6_CAMSA</name>
<proteinExistence type="predicted"/>